<dbReference type="Proteomes" id="UP000824189">
    <property type="component" value="Unassembled WGS sequence"/>
</dbReference>
<dbReference type="InterPro" id="IPR023869">
    <property type="entry name" value="tRNA_Adeno_NH3ase_assoc_put"/>
</dbReference>
<reference evidence="1" key="1">
    <citation type="journal article" date="2021" name="PeerJ">
        <title>Extensive microbial diversity within the chicken gut microbiome revealed by metagenomics and culture.</title>
        <authorList>
            <person name="Gilroy R."/>
            <person name="Ravi A."/>
            <person name="Getino M."/>
            <person name="Pursley I."/>
            <person name="Horton D.L."/>
            <person name="Alikhan N.F."/>
            <person name="Baker D."/>
            <person name="Gharbi K."/>
            <person name="Hall N."/>
            <person name="Watson M."/>
            <person name="Adriaenssens E.M."/>
            <person name="Foster-Nyarko E."/>
            <person name="Jarju S."/>
            <person name="Secka A."/>
            <person name="Antonio M."/>
            <person name="Oren A."/>
            <person name="Chaudhuri R.R."/>
            <person name="La Ragione R."/>
            <person name="Hildebrand F."/>
            <person name="Pallen M.J."/>
        </authorList>
    </citation>
    <scope>NUCLEOTIDE SEQUENCE</scope>
    <source>
        <strain evidence="1">4376</strain>
    </source>
</reference>
<dbReference type="EMBL" id="DXFZ01000110">
    <property type="protein sequence ID" value="HIW96653.1"/>
    <property type="molecule type" value="Genomic_DNA"/>
</dbReference>
<evidence type="ECO:0000313" key="1">
    <source>
        <dbReference type="EMBL" id="HIW96653.1"/>
    </source>
</evidence>
<protein>
    <submittedName>
        <fullName evidence="1">tRNA adenosine deaminase-associated protein</fullName>
    </submittedName>
</protein>
<organism evidence="1 2">
    <name type="scientific">Candidatus Corynebacterium gallistercoris</name>
    <dbReference type="NCBI Taxonomy" id="2838530"/>
    <lineage>
        <taxon>Bacteria</taxon>
        <taxon>Bacillati</taxon>
        <taxon>Actinomycetota</taxon>
        <taxon>Actinomycetes</taxon>
        <taxon>Mycobacteriales</taxon>
        <taxon>Corynebacteriaceae</taxon>
        <taxon>Corynebacterium</taxon>
    </lineage>
</organism>
<reference evidence="1" key="2">
    <citation type="submission" date="2021-04" db="EMBL/GenBank/DDBJ databases">
        <authorList>
            <person name="Gilroy R."/>
        </authorList>
    </citation>
    <scope>NUCLEOTIDE SEQUENCE</scope>
    <source>
        <strain evidence="1">4376</strain>
    </source>
</reference>
<comment type="caution">
    <text evidence="1">The sequence shown here is derived from an EMBL/GenBank/DDBJ whole genome shotgun (WGS) entry which is preliminary data.</text>
</comment>
<gene>
    <name evidence="1" type="ORF">H9867_09295</name>
</gene>
<dbReference type="NCBIfam" id="TIGR03941">
    <property type="entry name" value="tRNA_deam_assoc"/>
    <property type="match status" value="1"/>
</dbReference>
<proteinExistence type="predicted"/>
<evidence type="ECO:0000313" key="2">
    <source>
        <dbReference type="Proteomes" id="UP000824189"/>
    </source>
</evidence>
<name>A0A9D1S0E4_9CORY</name>
<sequence length="166" mass="18359">MSDNDELTFAVAAHGQGNQWHLRQLPESATDSLDELVKQLRRDRTEGAVVGLVCIDDDWCAVVRPVPGGVRVLLSDATASLDYYLANDMLDELDVDTPSEQEAEESDEPWPEGDFDVLEDLGAGEQILSVIFDDEDLYASEQILRVAEELGFAEDLAELVGLELDY</sequence>
<accession>A0A9D1S0E4</accession>
<dbReference type="AlphaFoldDB" id="A0A9D1S0E4"/>